<dbReference type="Pfam" id="PF00075">
    <property type="entry name" value="RNase_H"/>
    <property type="match status" value="1"/>
</dbReference>
<dbReference type="InterPro" id="IPR038765">
    <property type="entry name" value="Papain-like_cys_pep_sf"/>
</dbReference>
<feature type="domain" description="RNase H type-1" evidence="4">
    <location>
        <begin position="450"/>
        <end position="581"/>
    </location>
</feature>
<comment type="catalytic activity">
    <reaction evidence="1">
        <text>Thiol-dependent hydrolysis of ester, thioester, amide, peptide and isopeptide bonds formed by the C-terminal Gly of ubiquitin (a 76-residue protein attached to proteins as an intracellular targeting signal).</text>
        <dbReference type="EC" id="3.4.19.12"/>
    </reaction>
</comment>
<accession>A0ABQ8TFB3</accession>
<dbReference type="InterPro" id="IPR002156">
    <property type="entry name" value="RNaseH_domain"/>
</dbReference>
<dbReference type="InterPro" id="IPR028889">
    <property type="entry name" value="USP"/>
</dbReference>
<dbReference type="Proteomes" id="UP001148838">
    <property type="component" value="Unassembled WGS sequence"/>
</dbReference>
<evidence type="ECO:0000259" key="4">
    <source>
        <dbReference type="PROSITE" id="PS50879"/>
    </source>
</evidence>
<evidence type="ECO:0000313" key="5">
    <source>
        <dbReference type="EMBL" id="KAJ4445303.1"/>
    </source>
</evidence>
<dbReference type="InterPro" id="IPR012337">
    <property type="entry name" value="RNaseH-like_sf"/>
</dbReference>
<organism evidence="5 6">
    <name type="scientific">Periplaneta americana</name>
    <name type="common">American cockroach</name>
    <name type="synonym">Blatta americana</name>
    <dbReference type="NCBI Taxonomy" id="6978"/>
    <lineage>
        <taxon>Eukaryota</taxon>
        <taxon>Metazoa</taxon>
        <taxon>Ecdysozoa</taxon>
        <taxon>Arthropoda</taxon>
        <taxon>Hexapoda</taxon>
        <taxon>Insecta</taxon>
        <taxon>Pterygota</taxon>
        <taxon>Neoptera</taxon>
        <taxon>Polyneoptera</taxon>
        <taxon>Dictyoptera</taxon>
        <taxon>Blattodea</taxon>
        <taxon>Blattoidea</taxon>
        <taxon>Blattidae</taxon>
        <taxon>Blattinae</taxon>
        <taxon>Periplaneta</taxon>
    </lineage>
</organism>
<gene>
    <name evidence="5" type="ORF">ANN_07108</name>
</gene>
<reference evidence="5 6" key="1">
    <citation type="journal article" date="2022" name="Allergy">
        <title>Genome assembly and annotation of Periplaneta americana reveal a comprehensive cockroach allergen profile.</title>
        <authorList>
            <person name="Wang L."/>
            <person name="Xiong Q."/>
            <person name="Saelim N."/>
            <person name="Wang L."/>
            <person name="Nong W."/>
            <person name="Wan A.T."/>
            <person name="Shi M."/>
            <person name="Liu X."/>
            <person name="Cao Q."/>
            <person name="Hui J.H.L."/>
            <person name="Sookrung N."/>
            <person name="Leung T.F."/>
            <person name="Tungtrongchitr A."/>
            <person name="Tsui S.K.W."/>
        </authorList>
    </citation>
    <scope>NUCLEOTIDE SEQUENCE [LARGE SCALE GENOMIC DNA]</scope>
    <source>
        <strain evidence="5">PWHHKU_190912</strain>
    </source>
</reference>
<protein>
    <recommendedName>
        <fullName evidence="2">ubiquitinyl hydrolase 1</fullName>
        <ecNumber evidence="2">3.4.19.12</ecNumber>
    </recommendedName>
</protein>
<evidence type="ECO:0000259" key="3">
    <source>
        <dbReference type="PROSITE" id="PS50235"/>
    </source>
</evidence>
<evidence type="ECO:0000256" key="1">
    <source>
        <dbReference type="ARBA" id="ARBA00000707"/>
    </source>
</evidence>
<sequence>MDTIPLWNPGKRECGWIRKKGSTATYRPVTKSTYYSVKRFIKSTYLDFNKQNLITQSQGKKWNSLHQNPQLIPDLPRKSSVAAFRLATGHDCLAKHLHRIGIYQSPNCPLCNSNQEMDSEHLKICASVAGHDNIFEKYWSWTIGKYAPRFNGFQQHDSQELLAFLLDGLHEDLNRVHDKPYVELKDSDGRPDVIVAQEAWENHILRNKSIIVDLFHGQLKSKVTCKVCGHESVRFDPFNYLSLPLPMESYVHVQVIVIRLDGSVPVKYGLRLNMDEKYSSVKSALSVLCGVPAHLLRLAEVTAAQIKWTGGIRTEAVLERVDEERMMLKLIRKRKRNCLVHWLRRNCLLKDPLKGMNVPPDDQKIKTLVSSSLYAYELPENMSSGSVSGGEEERLSLCSLKSQREAQTFTAIQRSIQPKQQSAEEILKSEVKTEILKQLSLETINIRYPPQNWLHLYTDGSLISREQGAGGGVTCCLFSLYRALGYGKTSFDGEIIAISESLRNLLCHISKLKNAVILSDSKAAIVSIVSKHTPSSQTAEITKMLSQLISLNKRIVFQWIPSHCGILGNENADALAKKGSTATYRPVTKSTYYSVKRLIKSTYLDFNKQNLITQSQGKNGTLCIKIHRVTKMNSSISGDADCLQQQPINSKSVIDESSLVSSSPPPPPPVPAATTVEVRWHHSFCMPAAFLCFKFRSLVHHCPKPSGDFVLSSGFLLWWGVFMTTTTGTQKIVQDLH</sequence>
<dbReference type="Gene3D" id="3.30.420.10">
    <property type="entry name" value="Ribonuclease H-like superfamily/Ribonuclease H"/>
    <property type="match status" value="1"/>
</dbReference>
<dbReference type="PROSITE" id="PS50235">
    <property type="entry name" value="USP_3"/>
    <property type="match status" value="1"/>
</dbReference>
<keyword evidence="6" id="KW-1185">Reference proteome</keyword>
<feature type="domain" description="USP" evidence="3">
    <location>
        <begin position="82"/>
        <end position="554"/>
    </location>
</feature>
<dbReference type="PANTHER" id="PTHR21646">
    <property type="entry name" value="UBIQUITIN CARBOXYL-TERMINAL HYDROLASE"/>
    <property type="match status" value="1"/>
</dbReference>
<proteinExistence type="predicted"/>
<evidence type="ECO:0000256" key="2">
    <source>
        <dbReference type="ARBA" id="ARBA00012759"/>
    </source>
</evidence>
<name>A0ABQ8TFB3_PERAM</name>
<dbReference type="Pfam" id="PF00443">
    <property type="entry name" value="UCH"/>
    <property type="match status" value="1"/>
</dbReference>
<dbReference type="EMBL" id="JAJSOF020000011">
    <property type="protein sequence ID" value="KAJ4445303.1"/>
    <property type="molecule type" value="Genomic_DNA"/>
</dbReference>
<dbReference type="EC" id="3.4.19.12" evidence="2"/>
<dbReference type="SUPFAM" id="SSF53098">
    <property type="entry name" value="Ribonuclease H-like"/>
    <property type="match status" value="1"/>
</dbReference>
<dbReference type="SUPFAM" id="SSF54001">
    <property type="entry name" value="Cysteine proteinases"/>
    <property type="match status" value="1"/>
</dbReference>
<dbReference type="InterPro" id="IPR050185">
    <property type="entry name" value="Ub_carboxyl-term_hydrolase"/>
</dbReference>
<dbReference type="PANTHER" id="PTHR21646:SF76">
    <property type="entry name" value="UBIQUITIN CARBOXYL-TERMINAL HYDROLASE 32"/>
    <property type="match status" value="1"/>
</dbReference>
<comment type="caution">
    <text evidence="5">The sequence shown here is derived from an EMBL/GenBank/DDBJ whole genome shotgun (WGS) entry which is preliminary data.</text>
</comment>
<dbReference type="InterPro" id="IPR036397">
    <property type="entry name" value="RNaseH_sf"/>
</dbReference>
<dbReference type="Gene3D" id="3.90.70.10">
    <property type="entry name" value="Cysteine proteinases"/>
    <property type="match status" value="1"/>
</dbReference>
<dbReference type="CDD" id="cd09276">
    <property type="entry name" value="Rnase_HI_RT_non_LTR"/>
    <property type="match status" value="1"/>
</dbReference>
<dbReference type="PROSITE" id="PS50879">
    <property type="entry name" value="RNASE_H_1"/>
    <property type="match status" value="1"/>
</dbReference>
<dbReference type="InterPro" id="IPR001394">
    <property type="entry name" value="Peptidase_C19_UCH"/>
</dbReference>
<evidence type="ECO:0000313" key="6">
    <source>
        <dbReference type="Proteomes" id="UP001148838"/>
    </source>
</evidence>